<dbReference type="AlphaFoldDB" id="A0A834UFI9"/>
<dbReference type="Proteomes" id="UP000600918">
    <property type="component" value="Unassembled WGS sequence"/>
</dbReference>
<evidence type="ECO:0000313" key="3">
    <source>
        <dbReference type="Proteomes" id="UP000600918"/>
    </source>
</evidence>
<accession>A0A834UFI9</accession>
<evidence type="ECO:0000256" key="1">
    <source>
        <dbReference type="SAM" id="MobiDB-lite"/>
    </source>
</evidence>
<keyword evidence="3" id="KW-1185">Reference proteome</keyword>
<sequence>MFSSQTSTTAALGSRNQLKHNRIFGSTPELFEERRICVCKKRRLLDFLTRHVKGRVGGNEGEEEERKRHQPETMTTLMQDETRKLSPKVAPVLTKTEAPATKPAKPFCPRIYIITKRRHSQKFRNGEEIYRKPTAEGRRTKIRRSTPLIRDGSTRLSNNKLRQNNEDEESGGCRFVVCGEDREEQEEDEEMEEEEEKEVVVRRKEKQEKEEKEELEDTKKKTGNEIHSNTISEKFIHGMTLHAEYSLAHNMHPKVSRGIRINPGLEKPADIINGLRHPIDD</sequence>
<comment type="caution">
    <text evidence="2">The sequence shown here is derived from an EMBL/GenBank/DDBJ whole genome shotgun (WGS) entry which is preliminary data.</text>
</comment>
<name>A0A834UFI9_VESPE</name>
<feature type="compositionally biased region" description="Acidic residues" evidence="1">
    <location>
        <begin position="181"/>
        <end position="197"/>
    </location>
</feature>
<dbReference type="EMBL" id="JACSDY010000002">
    <property type="protein sequence ID" value="KAF7435470.1"/>
    <property type="molecule type" value="Genomic_DNA"/>
</dbReference>
<protein>
    <submittedName>
        <fullName evidence="2">Uncharacterized protein</fullName>
    </submittedName>
</protein>
<reference evidence="2" key="1">
    <citation type="journal article" date="2020" name="G3 (Bethesda)">
        <title>High-Quality Assemblies for Three Invasive Social Wasps from the &lt;i&gt;Vespula&lt;/i&gt; Genus.</title>
        <authorList>
            <person name="Harrop T.W.R."/>
            <person name="Guhlin J."/>
            <person name="McLaughlin G.M."/>
            <person name="Permina E."/>
            <person name="Stockwell P."/>
            <person name="Gilligan J."/>
            <person name="Le Lec M.F."/>
            <person name="Gruber M.A.M."/>
            <person name="Quinn O."/>
            <person name="Lovegrove M."/>
            <person name="Duncan E.J."/>
            <person name="Remnant E.J."/>
            <person name="Van Eeckhoven J."/>
            <person name="Graham B."/>
            <person name="Knapp R.A."/>
            <person name="Langford K.W."/>
            <person name="Kronenberg Z."/>
            <person name="Press M.O."/>
            <person name="Eacker S.M."/>
            <person name="Wilson-Rankin E.E."/>
            <person name="Purcell J."/>
            <person name="Lester P.J."/>
            <person name="Dearden P.K."/>
        </authorList>
    </citation>
    <scope>NUCLEOTIDE SEQUENCE</scope>
    <source>
        <strain evidence="2">Volc-1</strain>
    </source>
</reference>
<feature type="compositionally biased region" description="Basic and acidic residues" evidence="1">
    <location>
        <begin position="198"/>
        <end position="221"/>
    </location>
</feature>
<feature type="region of interest" description="Disordered" evidence="1">
    <location>
        <begin position="144"/>
        <end position="221"/>
    </location>
</feature>
<gene>
    <name evidence="2" type="ORF">H0235_003661</name>
</gene>
<evidence type="ECO:0000313" key="2">
    <source>
        <dbReference type="EMBL" id="KAF7435470.1"/>
    </source>
</evidence>
<organism evidence="2 3">
    <name type="scientific">Vespula pensylvanica</name>
    <name type="common">Western yellow jacket</name>
    <name type="synonym">Wasp</name>
    <dbReference type="NCBI Taxonomy" id="30213"/>
    <lineage>
        <taxon>Eukaryota</taxon>
        <taxon>Metazoa</taxon>
        <taxon>Ecdysozoa</taxon>
        <taxon>Arthropoda</taxon>
        <taxon>Hexapoda</taxon>
        <taxon>Insecta</taxon>
        <taxon>Pterygota</taxon>
        <taxon>Neoptera</taxon>
        <taxon>Endopterygota</taxon>
        <taxon>Hymenoptera</taxon>
        <taxon>Apocrita</taxon>
        <taxon>Aculeata</taxon>
        <taxon>Vespoidea</taxon>
        <taxon>Vespidae</taxon>
        <taxon>Vespinae</taxon>
        <taxon>Vespula</taxon>
    </lineage>
</organism>
<proteinExistence type="predicted"/>